<dbReference type="AlphaFoldDB" id="A0A5E7HHE4"/>
<proteinExistence type="predicted"/>
<evidence type="ECO:0000313" key="2">
    <source>
        <dbReference type="Proteomes" id="UP000375525"/>
    </source>
</evidence>
<dbReference type="RefSeq" id="WP_150778675.1">
    <property type="nucleotide sequence ID" value="NZ_CABVIH010000003.1"/>
</dbReference>
<reference evidence="1 2" key="1">
    <citation type="submission" date="2019-09" db="EMBL/GenBank/DDBJ databases">
        <authorList>
            <person name="Chandra G."/>
            <person name="Truman W A."/>
        </authorList>
    </citation>
    <scope>NUCLEOTIDE SEQUENCE [LARGE SCALE GENOMIC DNA]</scope>
    <source>
        <strain evidence="1">PS880</strain>
    </source>
</reference>
<gene>
    <name evidence="1" type="ORF">PS880_00748</name>
</gene>
<name>A0A5E7HHE4_PSEFL</name>
<protein>
    <submittedName>
        <fullName evidence="1">Uncharacterized protein</fullName>
    </submittedName>
</protein>
<dbReference type="Proteomes" id="UP000375525">
    <property type="component" value="Unassembled WGS sequence"/>
</dbReference>
<accession>A0A5E7HHE4</accession>
<dbReference type="EMBL" id="CABVIH010000003">
    <property type="protein sequence ID" value="VVO59953.1"/>
    <property type="molecule type" value="Genomic_DNA"/>
</dbReference>
<evidence type="ECO:0000313" key="1">
    <source>
        <dbReference type="EMBL" id="VVO59953.1"/>
    </source>
</evidence>
<sequence>METVKISIVKDRKHQTAKLLCDTKNLAITFCMEDGYRKAYTGDDFYKCLGNLRKDHPDIIFLCKGAKINVHPSSMSSQMSLGVKAYELTPGKRAFLDDIVNIFDHEENNLTNDSDVQKEFFLRWFWSEKVDE</sequence>
<dbReference type="OrthoDB" id="775526at2"/>
<organism evidence="1 2">
    <name type="scientific">Pseudomonas fluorescens</name>
    <dbReference type="NCBI Taxonomy" id="294"/>
    <lineage>
        <taxon>Bacteria</taxon>
        <taxon>Pseudomonadati</taxon>
        <taxon>Pseudomonadota</taxon>
        <taxon>Gammaproteobacteria</taxon>
        <taxon>Pseudomonadales</taxon>
        <taxon>Pseudomonadaceae</taxon>
        <taxon>Pseudomonas</taxon>
    </lineage>
</organism>